<dbReference type="RefSeq" id="WP_141168215.1">
    <property type="nucleotide sequence ID" value="NZ_VHLH01000039.1"/>
</dbReference>
<dbReference type="OrthoDB" id="7858099at2"/>
<proteinExistence type="predicted"/>
<keyword evidence="2" id="KW-1185">Reference proteome</keyword>
<dbReference type="EMBL" id="VHLH01000039">
    <property type="protein sequence ID" value="TPW26047.1"/>
    <property type="molecule type" value="Genomic_DNA"/>
</dbReference>
<reference evidence="1 2" key="1">
    <citation type="submission" date="2019-06" db="EMBL/GenBank/DDBJ databases">
        <authorList>
            <person name="Li M."/>
        </authorList>
    </citation>
    <scope>NUCLEOTIDE SEQUENCE [LARGE SCALE GENOMIC DNA]</scope>
    <source>
        <strain evidence="1 2">BGMRC6574</strain>
    </source>
</reference>
<evidence type="ECO:0000313" key="1">
    <source>
        <dbReference type="EMBL" id="TPW26047.1"/>
    </source>
</evidence>
<protein>
    <submittedName>
        <fullName evidence="1">Uncharacterized protein</fullName>
    </submittedName>
</protein>
<name>A0A506U2E6_9HYPH</name>
<dbReference type="Proteomes" id="UP000320314">
    <property type="component" value="Unassembled WGS sequence"/>
</dbReference>
<accession>A0A506U2E6</accession>
<evidence type="ECO:0000313" key="2">
    <source>
        <dbReference type="Proteomes" id="UP000320314"/>
    </source>
</evidence>
<comment type="caution">
    <text evidence="1">The sequence shown here is derived from an EMBL/GenBank/DDBJ whole genome shotgun (WGS) entry which is preliminary data.</text>
</comment>
<dbReference type="AlphaFoldDB" id="A0A506U2E6"/>
<sequence length="234" mass="25797">MARPLYDWPPVLVPAKALVSVSGAVQDGFISRAGYENDVRIPGGRVRLEMDFDYRNGANLEPYSWLVSKLKGSLFRVPFGIWAWSQVARNSDLDLPAGYASQGIPFATGAPFSSGLGFRFNPTVETAGTALEGENHIRIDESRWPGLLRYGKFIGIGGGCFHVEDVDRWDGDDPLVTVSPPFRRDIDKGEFVSLRPSIICKATDVSSFRSMFESADLVQPGKLVMMEAVVEDYV</sequence>
<gene>
    <name evidence="1" type="ORF">FJU11_16675</name>
</gene>
<organism evidence="1 2">
    <name type="scientific">Pararhizobium mangrovi</name>
    <dbReference type="NCBI Taxonomy" id="2590452"/>
    <lineage>
        <taxon>Bacteria</taxon>
        <taxon>Pseudomonadati</taxon>
        <taxon>Pseudomonadota</taxon>
        <taxon>Alphaproteobacteria</taxon>
        <taxon>Hyphomicrobiales</taxon>
        <taxon>Rhizobiaceae</taxon>
        <taxon>Rhizobium/Agrobacterium group</taxon>
        <taxon>Pararhizobium</taxon>
    </lineage>
</organism>